<evidence type="ECO:0000313" key="2">
    <source>
        <dbReference type="Proteomes" id="UP000006339"/>
    </source>
</evidence>
<reference evidence="1" key="1">
    <citation type="submission" date="2012-10" db="EMBL/GenBank/DDBJ databases">
        <authorList>
            <person name="Harkins D.M."/>
            <person name="Durkin A.S."/>
            <person name="Brinkac L.M."/>
            <person name="Selengut J.D."/>
            <person name="Sanka R."/>
            <person name="DePew J."/>
            <person name="Purushe J."/>
            <person name="Picardeau M."/>
            <person name="Werts C."/>
            <person name="Goarant C."/>
            <person name="Vinetz J.M."/>
            <person name="Sutton G.G."/>
            <person name="Nelson W.C."/>
            <person name="Fouts D.E."/>
        </authorList>
    </citation>
    <scope>NUCLEOTIDE SEQUENCE [LARGE SCALE GENOMIC DNA]</scope>
    <source>
        <strain evidence="1">200802841</strain>
    </source>
</reference>
<evidence type="ECO:0000313" key="1">
    <source>
        <dbReference type="EMBL" id="EKO52369.1"/>
    </source>
</evidence>
<dbReference type="Proteomes" id="UP000006339">
    <property type="component" value="Unassembled WGS sequence"/>
</dbReference>
<gene>
    <name evidence="1" type="ORF">LEP1GSC131_0265</name>
</gene>
<accession>A0A828XXT7</accession>
<name>A0A828XXT7_9LEPT</name>
<protein>
    <submittedName>
        <fullName evidence="1">Uncharacterized protein</fullName>
    </submittedName>
</protein>
<keyword evidence="2" id="KW-1185">Reference proteome</keyword>
<proteinExistence type="predicted"/>
<dbReference type="AlphaFoldDB" id="A0A828XXT7"/>
<organism evidence="1 2">
    <name type="scientific">Leptospira kirschneri str. 200802841</name>
    <dbReference type="NCBI Taxonomy" id="1193047"/>
    <lineage>
        <taxon>Bacteria</taxon>
        <taxon>Pseudomonadati</taxon>
        <taxon>Spirochaetota</taxon>
        <taxon>Spirochaetia</taxon>
        <taxon>Leptospirales</taxon>
        <taxon>Leptospiraceae</taxon>
        <taxon>Leptospira</taxon>
    </lineage>
</organism>
<dbReference type="EMBL" id="AKWH02000025">
    <property type="protein sequence ID" value="EKO52369.1"/>
    <property type="molecule type" value="Genomic_DNA"/>
</dbReference>
<comment type="caution">
    <text evidence="1">The sequence shown here is derived from an EMBL/GenBank/DDBJ whole genome shotgun (WGS) entry which is preliminary data.</text>
</comment>
<sequence>MNLILKFHNNLTGAKSPVRLPVASRIRPVFLRSAHVEVLVWNYRSEIF</sequence>